<evidence type="ECO:0000313" key="6">
    <source>
        <dbReference type="Proteomes" id="UP001185028"/>
    </source>
</evidence>
<dbReference type="SUPFAM" id="SSF51445">
    <property type="entry name" value="(Trans)glycosidases"/>
    <property type="match status" value="1"/>
</dbReference>
<dbReference type="RefSeq" id="WP_188775533.1">
    <property type="nucleotide sequence ID" value="NZ_BMMB01000004.1"/>
</dbReference>
<name>A0ABU1IUS2_9BACL</name>
<evidence type="ECO:0000256" key="2">
    <source>
        <dbReference type="SAM" id="SignalP"/>
    </source>
</evidence>
<dbReference type="InterPro" id="IPR024655">
    <property type="entry name" value="Asl1_glyco_hydro_catalytic"/>
</dbReference>
<dbReference type="Proteomes" id="UP001185028">
    <property type="component" value="Unassembled WGS sequence"/>
</dbReference>
<keyword evidence="6" id="KW-1185">Reference proteome</keyword>
<protein>
    <submittedName>
        <fullName evidence="5">Cell pole-organizing protein PopZ</fullName>
    </submittedName>
</protein>
<feature type="signal peptide" evidence="2">
    <location>
        <begin position="1"/>
        <end position="30"/>
    </location>
</feature>
<proteinExistence type="predicted"/>
<feature type="domain" description="Asl1-like glycosyl hydrolase catalytic" evidence="3">
    <location>
        <begin position="189"/>
        <end position="308"/>
    </location>
</feature>
<feature type="chain" id="PRO_5046589062" evidence="2">
    <location>
        <begin position="31"/>
        <end position="1199"/>
    </location>
</feature>
<organism evidence="5 6">
    <name type="scientific">Paenibacillus hunanensis</name>
    <dbReference type="NCBI Taxonomy" id="539262"/>
    <lineage>
        <taxon>Bacteria</taxon>
        <taxon>Bacillati</taxon>
        <taxon>Bacillota</taxon>
        <taxon>Bacilli</taxon>
        <taxon>Bacillales</taxon>
        <taxon>Paenibacillaceae</taxon>
        <taxon>Paenibacillus</taxon>
    </lineage>
</organism>
<feature type="region of interest" description="Disordered" evidence="1">
    <location>
        <begin position="523"/>
        <end position="655"/>
    </location>
</feature>
<evidence type="ECO:0000313" key="5">
    <source>
        <dbReference type="EMBL" id="MDR6242995.1"/>
    </source>
</evidence>
<comment type="caution">
    <text evidence="5">The sequence shown here is derived from an EMBL/GenBank/DDBJ whole genome shotgun (WGS) entry which is preliminary data.</text>
</comment>
<dbReference type="EMBL" id="JAVDQH010000003">
    <property type="protein sequence ID" value="MDR6242995.1"/>
    <property type="molecule type" value="Genomic_DNA"/>
</dbReference>
<keyword evidence="2" id="KW-0732">Signal</keyword>
<gene>
    <name evidence="5" type="ORF">JOC58_000880</name>
</gene>
<feature type="domain" description="GH29D-like beta-sandwich" evidence="4">
    <location>
        <begin position="731"/>
        <end position="797"/>
    </location>
</feature>
<dbReference type="Pfam" id="PF11790">
    <property type="entry name" value="Glyco_hydro_cc"/>
    <property type="match status" value="1"/>
</dbReference>
<accession>A0ABU1IUS2</accession>
<feature type="region of interest" description="Disordered" evidence="1">
    <location>
        <begin position="1031"/>
        <end position="1062"/>
    </location>
</feature>
<reference evidence="5 6" key="1">
    <citation type="submission" date="2023-07" db="EMBL/GenBank/DDBJ databases">
        <title>Genomic Encyclopedia of Type Strains, Phase IV (KMG-IV): sequencing the most valuable type-strain genomes for metagenomic binning, comparative biology and taxonomic classification.</title>
        <authorList>
            <person name="Goeker M."/>
        </authorList>
    </citation>
    <scope>NUCLEOTIDE SEQUENCE [LARGE SCALE GENOMIC DNA]</scope>
    <source>
        <strain evidence="5 6">DSM 22170</strain>
    </source>
</reference>
<dbReference type="InterPro" id="IPR008979">
    <property type="entry name" value="Galactose-bd-like_sf"/>
</dbReference>
<dbReference type="Gene3D" id="3.20.20.80">
    <property type="entry name" value="Glycosidases"/>
    <property type="match status" value="1"/>
</dbReference>
<feature type="compositionally biased region" description="Low complexity" evidence="1">
    <location>
        <begin position="551"/>
        <end position="583"/>
    </location>
</feature>
<dbReference type="SUPFAM" id="SSF49785">
    <property type="entry name" value="Galactose-binding domain-like"/>
    <property type="match status" value="2"/>
</dbReference>
<evidence type="ECO:0000259" key="4">
    <source>
        <dbReference type="Pfam" id="PF13290"/>
    </source>
</evidence>
<feature type="compositionally biased region" description="Polar residues" evidence="1">
    <location>
        <begin position="523"/>
        <end position="547"/>
    </location>
</feature>
<dbReference type="Gene3D" id="2.60.120.260">
    <property type="entry name" value="Galactose-binding domain-like"/>
    <property type="match status" value="2"/>
</dbReference>
<dbReference type="InterPro" id="IPR017853">
    <property type="entry name" value="GH"/>
</dbReference>
<dbReference type="InterPro" id="IPR059177">
    <property type="entry name" value="GH29D-like_dom"/>
</dbReference>
<feature type="compositionally biased region" description="Basic and acidic residues" evidence="1">
    <location>
        <begin position="616"/>
        <end position="627"/>
    </location>
</feature>
<sequence>MNRQARTMWRTLGVQVMTLALMLPAFTWGSADTNRAEAATVSRTISVDTSQVVQSDFLGVGVNIIPTNLMELGTRYGYNDAYWAMDANRIEKIQPKVARVWFQIDWMEPQKGTYTFNSDKMKAFYKYMDALKTAGTEVELNFGWKVGSTVQSWFNIPGLKDPYVSAPADLDAYAVSASAALNELLNQRGYNNIKYLTFYNEPNGSWDFEGPADQKAYYAQMVQKVHNRLTADGLRDRIEIWGPEETGALDWMQYMKNNADSAFDAYTFHVYGTSYDGLGNVISDRHAAAGSKPVVMTEFGWADDDASSWNAGFANSVIRAANDGLRGALMWQMNGAWSSDPDGDTNGTYTMWHSLPLDRDPRKTYYSAGFLNRYIPEHSQVLKVNTGGASDVRASAFRGADGNYTVLVESKGDSAQQLTIDFGNTSVNKTFYKMTYRDSVQPNAQATLPVVENTFAAQKSFIDNSTDTGYHFSIYTTAKPQTQVEVTPIEKTVTGGQTLQLQANTIDATYGNTSVAAVTEDTYGTETDSDSAASETMKSSTTEGTRSNADEQAVTASSASEQATSSVTASSVSKSDDSNANVVAASSEVTATEQTTSDQATANTQATEESTTLPDAKVDTEKDKGNEVADQTSATEQSAPSGEEASATEAESVTDSTYTLTATNVTWTVLGSNNGTITSNGLYTAPDVSTERMVAIRATSSTAPGAYGIALIKVIPRHVDTRVDAPTFSLTPGIYNSAEAVFIESATAGAQIHYTLDGTTPTASSTLYSNSVILPNGGTRMLKAIAIKSGLDNSGVTSGLYKTLDQSIGPDGYQFCAYESKTCSFNGQAMVAYGADGIFKYKKLTDGTLCTNEVFGGDPAPNAAKRCFYTTTIPNEVPVVTIFNTDFEKPETSSIKPGPFTNGWVFDSRSGVQRNGSAFGAATAPSGQQTAYLKTDGGINGTMSQQLNFPAGSYKLSFQGATRSGYGIQTFDVYVDSQKVGSFAPQSSSYTTLTTNAFTVTAGKHTVKFVATSNTGDHTAFLDSMIIREASSTPDPEPPVTGELKNGGFETPAIASSSSTKTRVGPFTSDWVFDSRAGIQGNGSVFAPAANAPEGTQTAYLKTDNGVNGSIQQQLTMAAGTYKLSFKGAKRTNLGGTQTFDVYVDSNKVGTFAPNSGTYTSYTTSAFTVTAGQHTIRFAATSTTGDNTAFIDDVKLTAQ</sequence>
<dbReference type="Pfam" id="PF13290">
    <property type="entry name" value="CHB_HEX_C_1"/>
    <property type="match status" value="1"/>
</dbReference>
<feature type="compositionally biased region" description="Low complexity" evidence="1">
    <location>
        <begin position="638"/>
        <end position="651"/>
    </location>
</feature>
<evidence type="ECO:0000259" key="3">
    <source>
        <dbReference type="Pfam" id="PF11790"/>
    </source>
</evidence>
<evidence type="ECO:0000256" key="1">
    <source>
        <dbReference type="SAM" id="MobiDB-lite"/>
    </source>
</evidence>
<feature type="compositionally biased region" description="Polar residues" evidence="1">
    <location>
        <begin position="587"/>
        <end position="613"/>
    </location>
</feature>